<reference evidence="2 3" key="1">
    <citation type="journal article" date="2024" name="Plant Biotechnol. J.">
        <title>Dendrobium thyrsiflorum genome and its molecular insights into genes involved in important horticultural traits.</title>
        <authorList>
            <person name="Chen B."/>
            <person name="Wang J.Y."/>
            <person name="Zheng P.J."/>
            <person name="Li K.L."/>
            <person name="Liang Y.M."/>
            <person name="Chen X.F."/>
            <person name="Zhang C."/>
            <person name="Zhao X."/>
            <person name="He X."/>
            <person name="Zhang G.Q."/>
            <person name="Liu Z.J."/>
            <person name="Xu Q."/>
        </authorList>
    </citation>
    <scope>NUCLEOTIDE SEQUENCE [LARGE SCALE GENOMIC DNA]</scope>
    <source>
        <strain evidence="2">GZMU011</strain>
    </source>
</reference>
<feature type="region of interest" description="Disordered" evidence="1">
    <location>
        <begin position="1"/>
        <end position="24"/>
    </location>
</feature>
<name>A0ABD0V2A9_DENTH</name>
<evidence type="ECO:0000256" key="1">
    <source>
        <dbReference type="SAM" id="MobiDB-lite"/>
    </source>
</evidence>
<evidence type="ECO:0000313" key="2">
    <source>
        <dbReference type="EMBL" id="KAL0919184.1"/>
    </source>
</evidence>
<gene>
    <name evidence="2" type="ORF">M5K25_011263</name>
</gene>
<dbReference type="EMBL" id="JANQDX010000009">
    <property type="protein sequence ID" value="KAL0919184.1"/>
    <property type="molecule type" value="Genomic_DNA"/>
</dbReference>
<comment type="caution">
    <text evidence="2">The sequence shown here is derived from an EMBL/GenBank/DDBJ whole genome shotgun (WGS) entry which is preliminary data.</text>
</comment>
<proteinExistence type="predicted"/>
<evidence type="ECO:0000313" key="3">
    <source>
        <dbReference type="Proteomes" id="UP001552299"/>
    </source>
</evidence>
<protein>
    <recommendedName>
        <fullName evidence="4">Retrotransposon Copia-like N-terminal domain-containing protein</fullName>
    </recommendedName>
</protein>
<dbReference type="Proteomes" id="UP001552299">
    <property type="component" value="Unassembled WGS sequence"/>
</dbReference>
<sequence>MATSSSSSAATTDARPSSSTPLDSTPIPHQLTFLMSNIKGIISLTLIADNYPIWRSQVFKLFRANGFEGFLDSSCTFPSPHTPSSSTTLSYQTWTLLDQNLAVALYSVISPSILPYILSLYHCTEIWDTIARRLQSSTRSRTIQLRNELHHLSMKTKPCPNIFLPLNLRLTLSLQPVLPLIPKTSFFIP</sequence>
<organism evidence="2 3">
    <name type="scientific">Dendrobium thyrsiflorum</name>
    <name type="common">Pinecone-like raceme dendrobium</name>
    <name type="synonym">Orchid</name>
    <dbReference type="NCBI Taxonomy" id="117978"/>
    <lineage>
        <taxon>Eukaryota</taxon>
        <taxon>Viridiplantae</taxon>
        <taxon>Streptophyta</taxon>
        <taxon>Embryophyta</taxon>
        <taxon>Tracheophyta</taxon>
        <taxon>Spermatophyta</taxon>
        <taxon>Magnoliopsida</taxon>
        <taxon>Liliopsida</taxon>
        <taxon>Asparagales</taxon>
        <taxon>Orchidaceae</taxon>
        <taxon>Epidendroideae</taxon>
        <taxon>Malaxideae</taxon>
        <taxon>Dendrobiinae</taxon>
        <taxon>Dendrobium</taxon>
    </lineage>
</organism>
<dbReference type="AlphaFoldDB" id="A0ABD0V2A9"/>
<accession>A0ABD0V2A9</accession>
<dbReference type="PANTHER" id="PTHR47481">
    <property type="match status" value="1"/>
</dbReference>
<feature type="compositionally biased region" description="Low complexity" evidence="1">
    <location>
        <begin position="1"/>
        <end position="20"/>
    </location>
</feature>
<evidence type="ECO:0008006" key="4">
    <source>
        <dbReference type="Google" id="ProtNLM"/>
    </source>
</evidence>
<dbReference type="PANTHER" id="PTHR47481:SF22">
    <property type="entry name" value="RETROTRANSPOSON GAG DOMAIN-CONTAINING PROTEIN"/>
    <property type="match status" value="1"/>
</dbReference>
<keyword evidence="3" id="KW-1185">Reference proteome</keyword>